<dbReference type="RefSeq" id="WP_207868349.1">
    <property type="nucleotide sequence ID" value="NZ_CP062222.1"/>
</dbReference>
<gene>
    <name evidence="5" type="ORF">IFJ75_11590</name>
</gene>
<comment type="similarity">
    <text evidence="2">Belongs to the bacterial flagellin family.</text>
</comment>
<dbReference type="PANTHER" id="PTHR42792">
    <property type="entry name" value="FLAGELLIN"/>
    <property type="match status" value="1"/>
</dbReference>
<evidence type="ECO:0000259" key="4">
    <source>
        <dbReference type="Pfam" id="PF00700"/>
    </source>
</evidence>
<keyword evidence="5" id="KW-0282">Flagellum</keyword>
<dbReference type="KEGG" id="bgoe:IFJ75_11590"/>
<keyword evidence="3" id="KW-0975">Bacterial flagellum</keyword>
<proteinExistence type="inferred from homology"/>
<comment type="subcellular location">
    <subcellularLocation>
        <location evidence="1">Bacterial flagellum</location>
    </subcellularLocation>
</comment>
<sequence length="290" mass="29663">MIGRVATFSQSLYLLNQSLGTQAKLADVQAQTASGLKSSTFGGLGVSAGALTRQQTAYETATAQSAAATSALTILQQSWSALGTITDLTDTISTTLASAVSANDTTDLAATAQGWLEDLQSILNGQFSDQSLFAGTATDATAVNLTDYVSGAADSYYLGSTDERVFTASDGQTVALGVNAGDPAIAQLVEALKGLINGTSDAATALDQVQTGASDVADLQAGLSAGATRLQAIADRADARASALSDLVSTLKEADLAEASVLATQYETQLQTAYSTLNMLMSVKLSDYLR</sequence>
<dbReference type="Gene3D" id="1.20.1330.10">
    <property type="entry name" value="f41 fragment of flagellin, N-terminal domain"/>
    <property type="match status" value="1"/>
</dbReference>
<organism evidence="5 6">
    <name type="scientific">Brevundimonas goettingensis</name>
    <dbReference type="NCBI Taxonomy" id="2774190"/>
    <lineage>
        <taxon>Bacteria</taxon>
        <taxon>Pseudomonadati</taxon>
        <taxon>Pseudomonadota</taxon>
        <taxon>Alphaproteobacteria</taxon>
        <taxon>Caulobacterales</taxon>
        <taxon>Caulobacteraceae</taxon>
        <taxon>Brevundimonas</taxon>
    </lineage>
</organism>
<keyword evidence="5" id="KW-0969">Cilium</keyword>
<dbReference type="EMBL" id="CP062222">
    <property type="protein sequence ID" value="QTC89935.1"/>
    <property type="molecule type" value="Genomic_DNA"/>
</dbReference>
<keyword evidence="5" id="KW-0966">Cell projection</keyword>
<evidence type="ECO:0000256" key="3">
    <source>
        <dbReference type="ARBA" id="ARBA00023143"/>
    </source>
</evidence>
<feature type="domain" description="Flagellin C-terminal" evidence="4">
    <location>
        <begin position="207"/>
        <end position="286"/>
    </location>
</feature>
<dbReference type="PANTHER" id="PTHR42792:SF1">
    <property type="entry name" value="FLAGELLAR HOOK-ASSOCIATED PROTEIN 3"/>
    <property type="match status" value="1"/>
</dbReference>
<dbReference type="GO" id="GO:0009288">
    <property type="term" value="C:bacterial-type flagellum"/>
    <property type="evidence" value="ECO:0007669"/>
    <property type="project" value="UniProtKB-SubCell"/>
</dbReference>
<dbReference type="GO" id="GO:0005198">
    <property type="term" value="F:structural molecule activity"/>
    <property type="evidence" value="ECO:0007669"/>
    <property type="project" value="InterPro"/>
</dbReference>
<dbReference type="SUPFAM" id="SSF64518">
    <property type="entry name" value="Phase 1 flagellin"/>
    <property type="match status" value="1"/>
</dbReference>
<keyword evidence="6" id="KW-1185">Reference proteome</keyword>
<evidence type="ECO:0000313" key="6">
    <source>
        <dbReference type="Proteomes" id="UP000663918"/>
    </source>
</evidence>
<dbReference type="InterPro" id="IPR001492">
    <property type="entry name" value="Flagellin"/>
</dbReference>
<name>A0A975GWX0_9CAUL</name>
<evidence type="ECO:0000256" key="2">
    <source>
        <dbReference type="ARBA" id="ARBA00005709"/>
    </source>
</evidence>
<evidence type="ECO:0000256" key="1">
    <source>
        <dbReference type="ARBA" id="ARBA00004365"/>
    </source>
</evidence>
<dbReference type="InterPro" id="IPR046358">
    <property type="entry name" value="Flagellin_C"/>
</dbReference>
<dbReference type="AlphaFoldDB" id="A0A975GWX0"/>
<dbReference type="Pfam" id="PF00700">
    <property type="entry name" value="Flagellin_C"/>
    <property type="match status" value="1"/>
</dbReference>
<dbReference type="Proteomes" id="UP000663918">
    <property type="component" value="Chromosome"/>
</dbReference>
<reference evidence="5" key="1">
    <citation type="submission" date="2020-09" db="EMBL/GenBank/DDBJ databases">
        <title>Brevundimonas sp. LVF2 isolated from a puddle in Goettingen, Germany.</title>
        <authorList>
            <person name="Friedrich I."/>
            <person name="Klassen A."/>
            <person name="Hannes N."/>
            <person name="Schneider D."/>
            <person name="Hertel R."/>
            <person name="Daniel R."/>
        </authorList>
    </citation>
    <scope>NUCLEOTIDE SEQUENCE</scope>
    <source>
        <strain evidence="5">LVF2</strain>
    </source>
</reference>
<evidence type="ECO:0000313" key="5">
    <source>
        <dbReference type="EMBL" id="QTC89935.1"/>
    </source>
</evidence>
<accession>A0A975GWX0</accession>
<protein>
    <submittedName>
        <fullName evidence="5">Flagellar biosynthesis protein FlgL</fullName>
    </submittedName>
</protein>